<dbReference type="VEuPathDB" id="AmoebaDB:NAEGRDRAFT_62896"/>
<organism evidence="2">
    <name type="scientific">Naegleria gruberi</name>
    <name type="common">Amoeba</name>
    <dbReference type="NCBI Taxonomy" id="5762"/>
    <lineage>
        <taxon>Eukaryota</taxon>
        <taxon>Discoba</taxon>
        <taxon>Heterolobosea</taxon>
        <taxon>Tetramitia</taxon>
        <taxon>Eutetramitia</taxon>
        <taxon>Vahlkampfiidae</taxon>
        <taxon>Naegleria</taxon>
    </lineage>
</organism>
<evidence type="ECO:0000313" key="2">
    <source>
        <dbReference type="Proteomes" id="UP000006671"/>
    </source>
</evidence>
<accession>D2V266</accession>
<gene>
    <name evidence="1" type="ORF">NAEGRDRAFT_62896</name>
</gene>
<dbReference type="InParanoid" id="D2V266"/>
<dbReference type="OrthoDB" id="10599945at2759"/>
<dbReference type="Proteomes" id="UP000006671">
    <property type="component" value="Unassembled WGS sequence"/>
</dbReference>
<proteinExistence type="predicted"/>
<keyword evidence="2" id="KW-1185">Reference proteome</keyword>
<sequence length="229" mass="26191">MLELKEEDDDILSNLMKDCVEICGKLRNIPVKGFGPLVEENSSTNLRGKFETYSEFISHTIKEQKFLLSKMDPSRGQILEEGMQQLEDFFSEPQNSFQILSNQKSSLTIVDVNPANFIISYPSQSIVMIDLEVLVGANELFVMGSWMANLYGTRAYSHFRKHWGFTMVKQEETLCIAFGLLRILNIMIHLGLNTELDLEDIKPFGNHLSFKTLILEFCNILKTSQPIKN</sequence>
<name>D2V266_NAEGR</name>
<evidence type="ECO:0000313" key="1">
    <source>
        <dbReference type="EMBL" id="EFC48852.1"/>
    </source>
</evidence>
<dbReference type="RefSeq" id="XP_002681596.1">
    <property type="nucleotide sequence ID" value="XM_002681550.1"/>
</dbReference>
<dbReference type="AlphaFoldDB" id="D2V266"/>
<dbReference type="EMBL" id="GG738849">
    <property type="protein sequence ID" value="EFC48852.1"/>
    <property type="molecule type" value="Genomic_DNA"/>
</dbReference>
<protein>
    <submittedName>
        <fullName evidence="1">Predicted protein</fullName>
    </submittedName>
</protein>
<reference evidence="1 2" key="1">
    <citation type="journal article" date="2010" name="Cell">
        <title>The genome of Naegleria gruberi illuminates early eukaryotic versatility.</title>
        <authorList>
            <person name="Fritz-Laylin L.K."/>
            <person name="Prochnik S.E."/>
            <person name="Ginger M.L."/>
            <person name="Dacks J.B."/>
            <person name="Carpenter M.L."/>
            <person name="Field M.C."/>
            <person name="Kuo A."/>
            <person name="Paredez A."/>
            <person name="Chapman J."/>
            <person name="Pham J."/>
            <person name="Shu S."/>
            <person name="Neupane R."/>
            <person name="Cipriano M."/>
            <person name="Mancuso J."/>
            <person name="Tu H."/>
            <person name="Salamov A."/>
            <person name="Lindquist E."/>
            <person name="Shapiro H."/>
            <person name="Lucas S."/>
            <person name="Grigoriev I.V."/>
            <person name="Cande W.Z."/>
            <person name="Fulton C."/>
            <person name="Rokhsar D.S."/>
            <person name="Dawson S.C."/>
        </authorList>
    </citation>
    <scope>NUCLEOTIDE SEQUENCE [LARGE SCALE GENOMIC DNA]</scope>
    <source>
        <strain evidence="1 2">NEG-M</strain>
    </source>
</reference>
<dbReference type="GeneID" id="8862373"/>
<dbReference type="KEGG" id="ngr:NAEGRDRAFT_62896"/>